<accession>A0ABZ0WPN6</accession>
<dbReference type="Proteomes" id="UP001325479">
    <property type="component" value="Chromosome"/>
</dbReference>
<keyword evidence="3" id="KW-1185">Reference proteome</keyword>
<protein>
    <submittedName>
        <fullName evidence="2">Uncharacterized protein</fullName>
    </submittedName>
</protein>
<evidence type="ECO:0000256" key="1">
    <source>
        <dbReference type="SAM" id="MobiDB-lite"/>
    </source>
</evidence>
<evidence type="ECO:0000313" key="2">
    <source>
        <dbReference type="EMBL" id="WQD79344.1"/>
    </source>
</evidence>
<sequence>MNEALTLGMLHAQELLLVSLIRALPPDTRRRIADEYQAQAELAETPHSAHPGSTRDREADEAFKAHVRKLSILLASLS</sequence>
<proteinExistence type="predicted"/>
<feature type="region of interest" description="Disordered" evidence="1">
    <location>
        <begin position="40"/>
        <end position="60"/>
    </location>
</feature>
<evidence type="ECO:0000313" key="3">
    <source>
        <dbReference type="Proteomes" id="UP001325479"/>
    </source>
</evidence>
<organism evidence="2 3">
    <name type="scientific">Paraburkholderia kururiensis</name>
    <dbReference type="NCBI Taxonomy" id="984307"/>
    <lineage>
        <taxon>Bacteria</taxon>
        <taxon>Pseudomonadati</taxon>
        <taxon>Pseudomonadota</taxon>
        <taxon>Betaproteobacteria</taxon>
        <taxon>Burkholderiales</taxon>
        <taxon>Burkholderiaceae</taxon>
        <taxon>Paraburkholderia</taxon>
    </lineage>
</organism>
<dbReference type="EMBL" id="CP139965">
    <property type="protein sequence ID" value="WQD79344.1"/>
    <property type="molecule type" value="Genomic_DNA"/>
</dbReference>
<reference evidence="2 3" key="1">
    <citation type="submission" date="2023-12" db="EMBL/GenBank/DDBJ databases">
        <title>Genome sequencing and assembly of bacterial species from a model synthetic community.</title>
        <authorList>
            <person name="Hogle S.L."/>
        </authorList>
    </citation>
    <scope>NUCLEOTIDE SEQUENCE [LARGE SCALE GENOMIC DNA]</scope>
    <source>
        <strain evidence="2 3">HAMBI 2494</strain>
    </source>
</reference>
<name>A0ABZ0WPN6_9BURK</name>
<gene>
    <name evidence="2" type="ORF">U0042_06480</name>
</gene>
<dbReference type="RefSeq" id="WP_198665344.1">
    <property type="nucleotide sequence ID" value="NZ_CP139965.1"/>
</dbReference>